<dbReference type="GeneID" id="59341435"/>
<dbReference type="InterPro" id="IPR036291">
    <property type="entry name" value="NAD(P)-bd_dom_sf"/>
</dbReference>
<accession>A0A8H6T807</accession>
<gene>
    <name evidence="3" type="ORF">MIND_00202000</name>
</gene>
<dbReference type="Pfam" id="PF13561">
    <property type="entry name" value="adh_short_C2"/>
    <property type="match status" value="1"/>
</dbReference>
<keyword evidence="4" id="KW-1185">Reference proteome</keyword>
<dbReference type="SUPFAM" id="SSF51735">
    <property type="entry name" value="NAD(P)-binding Rossmann-fold domains"/>
    <property type="match status" value="1"/>
</dbReference>
<dbReference type="OrthoDB" id="5327538at2759"/>
<evidence type="ECO:0000256" key="2">
    <source>
        <dbReference type="ARBA" id="ARBA00023002"/>
    </source>
</evidence>
<keyword evidence="2" id="KW-0560">Oxidoreductase</keyword>
<evidence type="ECO:0000313" key="3">
    <source>
        <dbReference type="EMBL" id="KAF7311906.1"/>
    </source>
</evidence>
<dbReference type="EMBL" id="JACAZF010000002">
    <property type="protein sequence ID" value="KAF7311906.1"/>
    <property type="molecule type" value="Genomic_DNA"/>
</dbReference>
<reference evidence="3" key="1">
    <citation type="submission" date="2020-05" db="EMBL/GenBank/DDBJ databases">
        <title>Mycena genomes resolve the evolution of fungal bioluminescence.</title>
        <authorList>
            <person name="Tsai I.J."/>
        </authorList>
    </citation>
    <scope>NUCLEOTIDE SEQUENCE</scope>
    <source>
        <strain evidence="3">171206Taipei</strain>
    </source>
</reference>
<dbReference type="PANTHER" id="PTHR48107">
    <property type="entry name" value="NADPH-DEPENDENT ALDEHYDE REDUCTASE-LIKE PROTEIN, CHLOROPLASTIC-RELATED"/>
    <property type="match status" value="1"/>
</dbReference>
<dbReference type="Proteomes" id="UP000636479">
    <property type="component" value="Unassembled WGS sequence"/>
</dbReference>
<evidence type="ECO:0008006" key="5">
    <source>
        <dbReference type="Google" id="ProtNLM"/>
    </source>
</evidence>
<evidence type="ECO:0000256" key="1">
    <source>
        <dbReference type="ARBA" id="ARBA00006484"/>
    </source>
</evidence>
<organism evidence="3 4">
    <name type="scientific">Mycena indigotica</name>
    <dbReference type="NCBI Taxonomy" id="2126181"/>
    <lineage>
        <taxon>Eukaryota</taxon>
        <taxon>Fungi</taxon>
        <taxon>Dikarya</taxon>
        <taxon>Basidiomycota</taxon>
        <taxon>Agaricomycotina</taxon>
        <taxon>Agaricomycetes</taxon>
        <taxon>Agaricomycetidae</taxon>
        <taxon>Agaricales</taxon>
        <taxon>Marasmiineae</taxon>
        <taxon>Mycenaceae</taxon>
        <taxon>Mycena</taxon>
    </lineage>
</organism>
<dbReference type="PRINTS" id="PR00081">
    <property type="entry name" value="GDHRDH"/>
</dbReference>
<protein>
    <recommendedName>
        <fullName evidence="5">NAD(P)-binding protein</fullName>
    </recommendedName>
</protein>
<dbReference type="InterPro" id="IPR002347">
    <property type="entry name" value="SDR_fam"/>
</dbReference>
<comment type="similarity">
    <text evidence="1">Belongs to the short-chain dehydrogenases/reductases (SDR) family.</text>
</comment>
<comment type="caution">
    <text evidence="3">The sequence shown here is derived from an EMBL/GenBank/DDBJ whole genome shotgun (WGS) entry which is preliminary data.</text>
</comment>
<dbReference type="GO" id="GO:0016614">
    <property type="term" value="F:oxidoreductase activity, acting on CH-OH group of donors"/>
    <property type="evidence" value="ECO:0007669"/>
    <property type="project" value="UniProtKB-ARBA"/>
</dbReference>
<proteinExistence type="inferred from homology"/>
<dbReference type="RefSeq" id="XP_037224014.1">
    <property type="nucleotide sequence ID" value="XM_037358919.1"/>
</dbReference>
<dbReference type="FunFam" id="3.40.50.720:FF:000084">
    <property type="entry name" value="Short-chain dehydrogenase reductase"/>
    <property type="match status" value="1"/>
</dbReference>
<dbReference type="Gene3D" id="3.40.50.720">
    <property type="entry name" value="NAD(P)-binding Rossmann-like Domain"/>
    <property type="match status" value="1"/>
</dbReference>
<dbReference type="PANTHER" id="PTHR48107:SF7">
    <property type="entry name" value="RE15974P"/>
    <property type="match status" value="1"/>
</dbReference>
<evidence type="ECO:0000313" key="4">
    <source>
        <dbReference type="Proteomes" id="UP000636479"/>
    </source>
</evidence>
<name>A0A8H6T807_9AGAR</name>
<dbReference type="AlphaFoldDB" id="A0A8H6T807"/>
<sequence length="289" mass="30367">MASEPSISVLRLTNGVDMISLHLLPPLWRMSAHQRTFEGKTVIVTGSSRGVGAEVARDLGRQGANVVVNYVSDASELLAADVVQAIVAAGSKAIAVQADTSTVPGGQILVDAALEAYGQIDILVLNAAKAAAVPLATMEVADYDLQFDTNVKGPLFLVKAAAPYLPRRMFPREAGSFFISSVWVITPETPSTAMLYTASKGALEQISRLLAKDPDIGGKGITVNTLALGAVDTDMLRRNAAHILQQLAEKVPTKRIGEVGDIAPVVAFIASPAAQWVNAQTVQVNGGWA</sequence>